<evidence type="ECO:0000313" key="4">
    <source>
        <dbReference type="EMBL" id="KGF87781.1"/>
    </source>
</evidence>
<name>A0A0A1ZGV4_PROMR</name>
<dbReference type="PANTHER" id="PTHR43377:SF1">
    <property type="entry name" value="BILIVERDIN REDUCTASE A"/>
    <property type="match status" value="1"/>
</dbReference>
<dbReference type="InterPro" id="IPR004104">
    <property type="entry name" value="Gfo/Idh/MocA-like_OxRdtase_C"/>
</dbReference>
<evidence type="ECO:0000259" key="3">
    <source>
        <dbReference type="Pfam" id="PF02894"/>
    </source>
</evidence>
<sequence length="368" mass="41208">MIRMNSKNKKLKIAIAGLGFGKKVHLEALKDSDYLTPVAIYHYDKKQKSILEKETGLHFFHDWDDLIKSPEIDGIIIATPPESRFKFAKSALENNKNLLLEKPVSISSSEIEELQRISLINNLSVGVDFEYRAVPLFLQTKKLIDENILGDIYLVKLDWLMGSRSDPKRSWNWYSLEEKGGGVIGALGTHAFDMLNWFFGEAIKVSGKLATSIKKRPLPNSSDLNDVTSEDVCLANIEISNYSSNLIPCQVSLSSISKNGRGFSLEIYGSEGSLILKSENQKDYVHGFNLKYSNNENKIQNLTADSSFNFEKTWTDGRIAPVLRIQNLWAESIFNNTPVIPGLCEGLASHKVCEAIRESSKSGLSIKI</sequence>
<reference evidence="5" key="1">
    <citation type="journal article" date="2014" name="Sci. Data">
        <title>Genomes of diverse isolates of the marine cyanobacterium Prochlorococcus.</title>
        <authorList>
            <person name="Biller S."/>
            <person name="Berube P."/>
            <person name="Thompson J."/>
            <person name="Kelly L."/>
            <person name="Roggensack S."/>
            <person name="Awad L."/>
            <person name="Roache-Johnson K."/>
            <person name="Ding H."/>
            <person name="Giovannoni S.J."/>
            <person name="Moore L.R."/>
            <person name="Chisholm S.W."/>
        </authorList>
    </citation>
    <scope>NUCLEOTIDE SEQUENCE [LARGE SCALE GENOMIC DNA]</scope>
    <source>
        <strain evidence="5">GP2</strain>
    </source>
</reference>
<comment type="caution">
    <text evidence="4">The sequence shown here is derived from an EMBL/GenBank/DDBJ whole genome shotgun (WGS) entry which is preliminary data.</text>
</comment>
<dbReference type="EMBL" id="JNAH01000004">
    <property type="protein sequence ID" value="KGF87781.1"/>
    <property type="molecule type" value="Genomic_DNA"/>
</dbReference>
<dbReference type="Pfam" id="PF01408">
    <property type="entry name" value="GFO_IDH_MocA"/>
    <property type="match status" value="1"/>
</dbReference>
<gene>
    <name evidence="4" type="ORF">EU91_0814</name>
</gene>
<evidence type="ECO:0000256" key="1">
    <source>
        <dbReference type="ARBA" id="ARBA00010928"/>
    </source>
</evidence>
<dbReference type="SUPFAM" id="SSF55347">
    <property type="entry name" value="Glyceraldehyde-3-phosphate dehydrogenase-like, C-terminal domain"/>
    <property type="match status" value="1"/>
</dbReference>
<feature type="domain" description="Gfo/Idh/MocA-like oxidoreductase C-terminal" evidence="3">
    <location>
        <begin position="141"/>
        <end position="367"/>
    </location>
</feature>
<accession>A0A0A1ZGV4</accession>
<proteinExistence type="inferred from homology"/>
<dbReference type="InterPro" id="IPR000683">
    <property type="entry name" value="Gfo/Idh/MocA-like_OxRdtase_N"/>
</dbReference>
<protein>
    <submittedName>
        <fullName evidence="4">Oxidoreductase</fullName>
    </submittedName>
</protein>
<evidence type="ECO:0000259" key="2">
    <source>
        <dbReference type="Pfam" id="PF01408"/>
    </source>
</evidence>
<dbReference type="InterPro" id="IPR036291">
    <property type="entry name" value="NAD(P)-bd_dom_sf"/>
</dbReference>
<evidence type="ECO:0000313" key="5">
    <source>
        <dbReference type="Proteomes" id="UP000030598"/>
    </source>
</evidence>
<dbReference type="SUPFAM" id="SSF51735">
    <property type="entry name" value="NAD(P)-binding Rossmann-fold domains"/>
    <property type="match status" value="1"/>
</dbReference>
<comment type="similarity">
    <text evidence="1">Belongs to the Gfo/Idh/MocA family.</text>
</comment>
<dbReference type="GO" id="GO:0000166">
    <property type="term" value="F:nucleotide binding"/>
    <property type="evidence" value="ECO:0007669"/>
    <property type="project" value="InterPro"/>
</dbReference>
<dbReference type="Gene3D" id="3.30.360.10">
    <property type="entry name" value="Dihydrodipicolinate Reductase, domain 2"/>
    <property type="match status" value="1"/>
</dbReference>
<dbReference type="AlphaFoldDB" id="A0A0A1ZGV4"/>
<feature type="domain" description="Gfo/Idh/MocA-like oxidoreductase N-terminal" evidence="2">
    <location>
        <begin position="11"/>
        <end position="118"/>
    </location>
</feature>
<dbReference type="eggNOG" id="COG0673">
    <property type="taxonomic scope" value="Bacteria"/>
</dbReference>
<dbReference type="InterPro" id="IPR051450">
    <property type="entry name" value="Gfo/Idh/MocA_Oxidoreductases"/>
</dbReference>
<dbReference type="Gene3D" id="3.40.50.720">
    <property type="entry name" value="NAD(P)-binding Rossmann-like Domain"/>
    <property type="match status" value="1"/>
</dbReference>
<organism evidence="4 5">
    <name type="scientific">Prochlorococcus marinus str. GP2</name>
    <dbReference type="NCBI Taxonomy" id="59925"/>
    <lineage>
        <taxon>Bacteria</taxon>
        <taxon>Bacillati</taxon>
        <taxon>Cyanobacteriota</taxon>
        <taxon>Cyanophyceae</taxon>
        <taxon>Synechococcales</taxon>
        <taxon>Prochlorococcaceae</taxon>
        <taxon>Prochlorococcus</taxon>
    </lineage>
</organism>
<dbReference type="PANTHER" id="PTHR43377">
    <property type="entry name" value="BILIVERDIN REDUCTASE A"/>
    <property type="match status" value="1"/>
</dbReference>
<dbReference type="Pfam" id="PF02894">
    <property type="entry name" value="GFO_IDH_MocA_C"/>
    <property type="match status" value="1"/>
</dbReference>
<dbReference type="Proteomes" id="UP000030598">
    <property type="component" value="Unassembled WGS sequence"/>
</dbReference>
<dbReference type="STRING" id="59925.EU91_0814"/>